<dbReference type="InterPro" id="IPR003646">
    <property type="entry name" value="SH3-like_bac-type"/>
</dbReference>
<feature type="chain" id="PRO_5011495888" evidence="1">
    <location>
        <begin position="25"/>
        <end position="149"/>
    </location>
</feature>
<name>A0A1H0QJL5_9BACT</name>
<dbReference type="RefSeq" id="WP_092222314.1">
    <property type="nucleotide sequence ID" value="NZ_FNJI01000012.1"/>
</dbReference>
<dbReference type="PROSITE" id="PS51781">
    <property type="entry name" value="SH3B"/>
    <property type="match status" value="1"/>
</dbReference>
<evidence type="ECO:0000313" key="4">
    <source>
        <dbReference type="Proteomes" id="UP000199073"/>
    </source>
</evidence>
<keyword evidence="4" id="KW-1185">Reference proteome</keyword>
<organism evidence="3 4">
    <name type="scientific">Desulforhopalus singaporensis</name>
    <dbReference type="NCBI Taxonomy" id="91360"/>
    <lineage>
        <taxon>Bacteria</taxon>
        <taxon>Pseudomonadati</taxon>
        <taxon>Thermodesulfobacteriota</taxon>
        <taxon>Desulfobulbia</taxon>
        <taxon>Desulfobulbales</taxon>
        <taxon>Desulfocapsaceae</taxon>
        <taxon>Desulforhopalus</taxon>
    </lineage>
</organism>
<dbReference type="Pfam" id="PF06347">
    <property type="entry name" value="SH3_4"/>
    <property type="match status" value="2"/>
</dbReference>
<reference evidence="3 4" key="1">
    <citation type="submission" date="2016-10" db="EMBL/GenBank/DDBJ databases">
        <authorList>
            <person name="de Groot N.N."/>
        </authorList>
    </citation>
    <scope>NUCLEOTIDE SEQUENCE [LARGE SCALE GENOMIC DNA]</scope>
    <source>
        <strain evidence="3 4">DSM 12130</strain>
    </source>
</reference>
<dbReference type="Proteomes" id="UP000199073">
    <property type="component" value="Unassembled WGS sequence"/>
</dbReference>
<dbReference type="PANTHER" id="PTHR34408">
    <property type="entry name" value="FAMILY PROTEIN, PUTATIVE-RELATED"/>
    <property type="match status" value="1"/>
</dbReference>
<evidence type="ECO:0000313" key="3">
    <source>
        <dbReference type="EMBL" id="SDP16939.1"/>
    </source>
</evidence>
<dbReference type="Gene3D" id="2.30.30.40">
    <property type="entry name" value="SH3 Domains"/>
    <property type="match status" value="2"/>
</dbReference>
<dbReference type="PANTHER" id="PTHR34408:SF1">
    <property type="entry name" value="GLYCOSYL HYDROLASE FAMILY 19 DOMAIN-CONTAINING PROTEIN HI_1415"/>
    <property type="match status" value="1"/>
</dbReference>
<dbReference type="EMBL" id="FNJI01000012">
    <property type="protein sequence ID" value="SDP16939.1"/>
    <property type="molecule type" value="Genomic_DNA"/>
</dbReference>
<proteinExistence type="predicted"/>
<accession>A0A1H0QJL5</accession>
<dbReference type="OrthoDB" id="5297720at2"/>
<feature type="signal peptide" evidence="1">
    <location>
        <begin position="1"/>
        <end position="24"/>
    </location>
</feature>
<keyword evidence="1" id="KW-0732">Signal</keyword>
<dbReference type="AlphaFoldDB" id="A0A1H0QJL5"/>
<evidence type="ECO:0000256" key="1">
    <source>
        <dbReference type="SAM" id="SignalP"/>
    </source>
</evidence>
<sequence length="149" mass="16623">MKKICKKIIVLGTFTLFCSSSVLAADFLSVTADNANVRTGPGLNYPVAMELFQGYPLKVLKTQGEWYKIIDYEKDSGWIHNSIVKDRDTVIVNARKSLNMRSGPSTNSPVIADVERGVVLQKLDTKGKWTKVKHTSGTEGWIYSSLLWP</sequence>
<dbReference type="STRING" id="91360.SAMN05660330_01973"/>
<dbReference type="InterPro" id="IPR010466">
    <property type="entry name" value="DUF1058"/>
</dbReference>
<dbReference type="SMART" id="SM00287">
    <property type="entry name" value="SH3b"/>
    <property type="match status" value="2"/>
</dbReference>
<gene>
    <name evidence="3" type="ORF">SAMN05660330_01973</name>
</gene>
<dbReference type="InterPro" id="IPR052354">
    <property type="entry name" value="Cell_Wall_Dynamics_Protein"/>
</dbReference>
<protein>
    <submittedName>
        <fullName evidence="3">SH3-like domain-containing protein</fullName>
    </submittedName>
</protein>
<evidence type="ECO:0000259" key="2">
    <source>
        <dbReference type="PROSITE" id="PS51781"/>
    </source>
</evidence>
<feature type="domain" description="SH3b" evidence="2">
    <location>
        <begin position="87"/>
        <end position="149"/>
    </location>
</feature>